<dbReference type="EMBL" id="BARS01010646">
    <property type="protein sequence ID" value="GAF95870.1"/>
    <property type="molecule type" value="Genomic_DNA"/>
</dbReference>
<organism evidence="1">
    <name type="scientific">marine sediment metagenome</name>
    <dbReference type="NCBI Taxonomy" id="412755"/>
    <lineage>
        <taxon>unclassified sequences</taxon>
        <taxon>metagenomes</taxon>
        <taxon>ecological metagenomes</taxon>
    </lineage>
</organism>
<comment type="caution">
    <text evidence="1">The sequence shown here is derived from an EMBL/GenBank/DDBJ whole genome shotgun (WGS) entry which is preliminary data.</text>
</comment>
<protein>
    <submittedName>
        <fullName evidence="1">Uncharacterized protein</fullName>
    </submittedName>
</protein>
<dbReference type="AlphaFoldDB" id="X0V5E5"/>
<gene>
    <name evidence="1" type="ORF">S01H1_19658</name>
</gene>
<proteinExistence type="predicted"/>
<name>X0V5E5_9ZZZZ</name>
<reference evidence="1" key="1">
    <citation type="journal article" date="2014" name="Front. Microbiol.">
        <title>High frequency of phylogenetically diverse reductive dehalogenase-homologous genes in deep subseafloor sedimentary metagenomes.</title>
        <authorList>
            <person name="Kawai M."/>
            <person name="Futagami T."/>
            <person name="Toyoda A."/>
            <person name="Takaki Y."/>
            <person name="Nishi S."/>
            <person name="Hori S."/>
            <person name="Arai W."/>
            <person name="Tsubouchi T."/>
            <person name="Morono Y."/>
            <person name="Uchiyama I."/>
            <person name="Ito T."/>
            <person name="Fujiyama A."/>
            <person name="Inagaki F."/>
            <person name="Takami H."/>
        </authorList>
    </citation>
    <scope>NUCLEOTIDE SEQUENCE</scope>
    <source>
        <strain evidence="1">Expedition CK06-06</strain>
    </source>
</reference>
<sequence>HLLDIISVALHYSKRFQCSDHYLLHHTFNTEIYSNIFYLKNHTELDIVHHFIKEYIVQVPKQSGLVIRWKELYYVWKFFLKEHHLPFIMFIKQLRNLLNQQLDYQSATEIYPHITSPILSYVSNIRRFWHETITTGEPDEFEISELCGLYDLWLKNEGLKKAKIVNEAVMISIVEHFYDVTVLNKKCIQDIKCIMWNKREDMKIVLRELKIKYKFSPELYERSITSIYSDYCSQAPNILQHENIVSKQYFSKYICQVIPEQYIKGNKISEHYWST</sequence>
<accession>X0V5E5</accession>
<feature type="non-terminal residue" evidence="1">
    <location>
        <position position="1"/>
    </location>
</feature>
<evidence type="ECO:0000313" key="1">
    <source>
        <dbReference type="EMBL" id="GAF95870.1"/>
    </source>
</evidence>